<protein>
    <submittedName>
        <fullName evidence="1">Uncharacterized protein</fullName>
    </submittedName>
</protein>
<reference evidence="1 2" key="1">
    <citation type="submission" date="2017-11" db="EMBL/GenBank/DDBJ databases">
        <title>Complete genome of a free-living desiccation-tolerant cyanobacterium and its photosynthetic adaptation to extreme terrestrial habitat.</title>
        <authorList>
            <person name="Shang J."/>
        </authorList>
    </citation>
    <scope>NUCLEOTIDE SEQUENCE [LARGE SCALE GENOMIC DNA]</scope>
    <source>
        <strain evidence="1 2">CCNUN1</strain>
    </source>
</reference>
<keyword evidence="2" id="KW-1185">Reference proteome</keyword>
<dbReference type="EMBL" id="CP024785">
    <property type="protein sequence ID" value="AUB37485.1"/>
    <property type="molecule type" value="Genomic_DNA"/>
</dbReference>
<dbReference type="Proteomes" id="UP000232003">
    <property type="component" value="Chromosome"/>
</dbReference>
<proteinExistence type="predicted"/>
<dbReference type="AlphaFoldDB" id="A0A2K8SRP6"/>
<dbReference type="KEGG" id="nfl:COO91_03430"/>
<accession>A0A2K8SRP6</accession>
<evidence type="ECO:0000313" key="1">
    <source>
        <dbReference type="EMBL" id="AUB37485.1"/>
    </source>
</evidence>
<sequence length="37" mass="4582">MLSSRFWRRVQRRVQQLQTIVQRNVSVIITPVWDAQW</sequence>
<organism evidence="1 2">
    <name type="scientific">Nostoc flagelliforme CCNUN1</name>
    <dbReference type="NCBI Taxonomy" id="2038116"/>
    <lineage>
        <taxon>Bacteria</taxon>
        <taxon>Bacillati</taxon>
        <taxon>Cyanobacteriota</taxon>
        <taxon>Cyanophyceae</taxon>
        <taxon>Nostocales</taxon>
        <taxon>Nostocaceae</taxon>
        <taxon>Nostoc</taxon>
    </lineage>
</organism>
<gene>
    <name evidence="1" type="ORF">COO91_03430</name>
</gene>
<evidence type="ECO:0000313" key="2">
    <source>
        <dbReference type="Proteomes" id="UP000232003"/>
    </source>
</evidence>
<name>A0A2K8SRP6_9NOSO</name>